<evidence type="ECO:0000313" key="3">
    <source>
        <dbReference type="Proteomes" id="UP001063166"/>
    </source>
</evidence>
<dbReference type="AlphaFoldDB" id="A0A9P3UNH0"/>
<comment type="caution">
    <text evidence="2">The sequence shown here is derived from an EMBL/GenBank/DDBJ whole genome shotgun (WGS) entry which is preliminary data.</text>
</comment>
<proteinExistence type="predicted"/>
<feature type="region of interest" description="Disordered" evidence="1">
    <location>
        <begin position="90"/>
        <end position="110"/>
    </location>
</feature>
<evidence type="ECO:0000313" key="2">
    <source>
        <dbReference type="EMBL" id="GLB37840.1"/>
    </source>
</evidence>
<protein>
    <submittedName>
        <fullName evidence="2">Uncharacterized protein</fullName>
    </submittedName>
</protein>
<organism evidence="2 3">
    <name type="scientific">Lyophyllum shimeji</name>
    <name type="common">Hon-shimeji</name>
    <name type="synonym">Tricholoma shimeji</name>
    <dbReference type="NCBI Taxonomy" id="47721"/>
    <lineage>
        <taxon>Eukaryota</taxon>
        <taxon>Fungi</taxon>
        <taxon>Dikarya</taxon>
        <taxon>Basidiomycota</taxon>
        <taxon>Agaricomycotina</taxon>
        <taxon>Agaricomycetes</taxon>
        <taxon>Agaricomycetidae</taxon>
        <taxon>Agaricales</taxon>
        <taxon>Tricholomatineae</taxon>
        <taxon>Lyophyllaceae</taxon>
        <taxon>Lyophyllum</taxon>
    </lineage>
</organism>
<sequence length="212" mass="24046">MGEKIVPAGEWWWYADKRLSVSRLSGDSYPSVSAKLPFLWINRPLQGRTRFDPVPHPYPLVYSGYCSYDWKPCSLRLVNISFPPSRPADLPSRFQPHGPAPQPRSGAHLNIPCTGRLSRTPERVRDRYRSFEGILCSSPAIIRSAYSIYLGYVAFRGGILPERPGVESPPIQFQEDAGVIDCRSGKQSNHQRASVQCWHQLRRGRWCPVQAP</sequence>
<accession>A0A9P3UNH0</accession>
<evidence type="ECO:0000256" key="1">
    <source>
        <dbReference type="SAM" id="MobiDB-lite"/>
    </source>
</evidence>
<dbReference type="EMBL" id="BRPK01000004">
    <property type="protein sequence ID" value="GLB37840.1"/>
    <property type="molecule type" value="Genomic_DNA"/>
</dbReference>
<reference evidence="2" key="1">
    <citation type="submission" date="2022-07" db="EMBL/GenBank/DDBJ databases">
        <title>The genome of Lyophyllum shimeji provides insight into the initial evolution of ectomycorrhizal fungal genome.</title>
        <authorList>
            <person name="Kobayashi Y."/>
            <person name="Shibata T."/>
            <person name="Hirakawa H."/>
            <person name="Shigenobu S."/>
            <person name="Nishiyama T."/>
            <person name="Yamada A."/>
            <person name="Hasebe M."/>
            <person name="Kawaguchi M."/>
        </authorList>
    </citation>
    <scope>NUCLEOTIDE SEQUENCE</scope>
    <source>
        <strain evidence="2">AT787</strain>
    </source>
</reference>
<gene>
    <name evidence="2" type="ORF">LshimejAT787_0408910</name>
</gene>
<dbReference type="Proteomes" id="UP001063166">
    <property type="component" value="Unassembled WGS sequence"/>
</dbReference>
<keyword evidence="3" id="KW-1185">Reference proteome</keyword>
<name>A0A9P3UNH0_LYOSH</name>